<feature type="coiled-coil region" evidence="1">
    <location>
        <begin position="506"/>
        <end position="533"/>
    </location>
</feature>
<organism evidence="4 5">
    <name type="scientific">Bythopirellula polymerisocia</name>
    <dbReference type="NCBI Taxonomy" id="2528003"/>
    <lineage>
        <taxon>Bacteria</taxon>
        <taxon>Pseudomonadati</taxon>
        <taxon>Planctomycetota</taxon>
        <taxon>Planctomycetia</taxon>
        <taxon>Pirellulales</taxon>
        <taxon>Lacipirellulaceae</taxon>
        <taxon>Bythopirellula</taxon>
    </lineage>
</organism>
<protein>
    <recommendedName>
        <fullName evidence="3">DUF4340 domain-containing protein</fullName>
    </recommendedName>
</protein>
<dbReference type="Proteomes" id="UP000318437">
    <property type="component" value="Unassembled WGS sequence"/>
</dbReference>
<evidence type="ECO:0000313" key="4">
    <source>
        <dbReference type="EMBL" id="TWU22698.1"/>
    </source>
</evidence>
<keyword evidence="5" id="KW-1185">Reference proteome</keyword>
<dbReference type="InterPro" id="IPR025641">
    <property type="entry name" value="DUF4340"/>
</dbReference>
<proteinExistence type="predicted"/>
<dbReference type="RefSeq" id="WP_146452453.1">
    <property type="nucleotide sequence ID" value="NZ_SJPS01000007.1"/>
</dbReference>
<evidence type="ECO:0000259" key="3">
    <source>
        <dbReference type="Pfam" id="PF14238"/>
    </source>
</evidence>
<feature type="region of interest" description="Disordered" evidence="2">
    <location>
        <begin position="405"/>
        <end position="494"/>
    </location>
</feature>
<dbReference type="OrthoDB" id="241105at2"/>
<dbReference type="Pfam" id="PF14238">
    <property type="entry name" value="DUF4340"/>
    <property type="match status" value="1"/>
</dbReference>
<evidence type="ECO:0000256" key="2">
    <source>
        <dbReference type="SAM" id="MobiDB-lite"/>
    </source>
</evidence>
<evidence type="ECO:0000256" key="1">
    <source>
        <dbReference type="SAM" id="Coils"/>
    </source>
</evidence>
<name>A0A5C6CEK3_9BACT</name>
<sequence>MSEMTKTLAFVVAAGLALLAAFVVAPRENSFDVESLVGQRLNEFDIDASKRLKIIKFDPETASTNEFEVAEDNGLWSIPSKQDYPADATRQMAEAATCLIDREVLRVAASSASQHAELGVIDPTSSNLDSQAEGVGIRVVLSDNNNDVLTDMIVGKPVKDAEGQYYVRRTNQDVVYVVKLDPEKLTTKFDDWIEDDLLKINSFDIRKLAIKDYSAEMMLSLSGIQMDWDRRAEMTLTYDSDNSKWQAESIRKFDKGGKKFATYEIAEDEELNQDALKALADGLDDLLLVDVERKPAGLSDDLKAGEDFLKDEAGIRSLMMRGFAPVAIGPNKQSEILSTEGEIVTSLQDGVEYVLRFGNLQMDAETGEAKPAEGEDAATGDSINRYLFVMARFNEDMIEMPELEELPALPKDANESKESTEADSDEVSSEADETIEDPSNDEAEDTGEAASAADEPAPESEKDDSPGEAASAADDSKAESESDEATDEKAKADELADIIAARKEIEAENQRRLDEYQEKVKKGQERVAELNKRFGDWYYVISNDVYEQIHVGLDKLIKKKDADGEAASAAGEAGAEEDGVSGLPNLPLGLGKE</sequence>
<feature type="domain" description="DUF4340" evidence="3">
    <location>
        <begin position="76"/>
        <end position="297"/>
    </location>
</feature>
<evidence type="ECO:0000313" key="5">
    <source>
        <dbReference type="Proteomes" id="UP000318437"/>
    </source>
</evidence>
<dbReference type="EMBL" id="SJPS01000007">
    <property type="protein sequence ID" value="TWU22698.1"/>
    <property type="molecule type" value="Genomic_DNA"/>
</dbReference>
<reference evidence="4 5" key="1">
    <citation type="submission" date="2019-02" db="EMBL/GenBank/DDBJ databases">
        <title>Deep-cultivation of Planctomycetes and their phenomic and genomic characterization uncovers novel biology.</title>
        <authorList>
            <person name="Wiegand S."/>
            <person name="Jogler M."/>
            <person name="Boedeker C."/>
            <person name="Pinto D."/>
            <person name="Vollmers J."/>
            <person name="Rivas-Marin E."/>
            <person name="Kohn T."/>
            <person name="Peeters S.H."/>
            <person name="Heuer A."/>
            <person name="Rast P."/>
            <person name="Oberbeckmann S."/>
            <person name="Bunk B."/>
            <person name="Jeske O."/>
            <person name="Meyerdierks A."/>
            <person name="Storesund J.E."/>
            <person name="Kallscheuer N."/>
            <person name="Luecker S."/>
            <person name="Lage O.M."/>
            <person name="Pohl T."/>
            <person name="Merkel B.J."/>
            <person name="Hornburger P."/>
            <person name="Mueller R.-W."/>
            <person name="Bruemmer F."/>
            <person name="Labrenz M."/>
            <person name="Spormann A.M."/>
            <person name="Op Den Camp H."/>
            <person name="Overmann J."/>
            <person name="Amann R."/>
            <person name="Jetten M.S.M."/>
            <person name="Mascher T."/>
            <person name="Medema M.H."/>
            <person name="Devos D.P."/>
            <person name="Kaster A.-K."/>
            <person name="Ovreas L."/>
            <person name="Rohde M."/>
            <person name="Galperin M.Y."/>
            <person name="Jogler C."/>
        </authorList>
    </citation>
    <scope>NUCLEOTIDE SEQUENCE [LARGE SCALE GENOMIC DNA]</scope>
    <source>
        <strain evidence="4 5">Pla144</strain>
    </source>
</reference>
<keyword evidence="1" id="KW-0175">Coiled coil</keyword>
<feature type="region of interest" description="Disordered" evidence="2">
    <location>
        <begin position="560"/>
        <end position="593"/>
    </location>
</feature>
<dbReference type="AlphaFoldDB" id="A0A5C6CEK3"/>
<feature type="compositionally biased region" description="Acidic residues" evidence="2">
    <location>
        <begin position="421"/>
        <end position="447"/>
    </location>
</feature>
<gene>
    <name evidence="4" type="ORF">Pla144_41580</name>
</gene>
<comment type="caution">
    <text evidence="4">The sequence shown here is derived from an EMBL/GenBank/DDBJ whole genome shotgun (WGS) entry which is preliminary data.</text>
</comment>
<accession>A0A5C6CEK3</accession>